<comment type="caution">
    <text evidence="2">The sequence shown here is derived from an EMBL/GenBank/DDBJ whole genome shotgun (WGS) entry which is preliminary data.</text>
</comment>
<reference evidence="2" key="1">
    <citation type="journal article" date="2014" name="Int. J. Syst. Evol. Microbiol.">
        <title>Complete genome sequence of Corynebacterium casei LMG S-19264T (=DSM 44701T), isolated from a smear-ripened cheese.</title>
        <authorList>
            <consortium name="US DOE Joint Genome Institute (JGI-PGF)"/>
            <person name="Walter F."/>
            <person name="Albersmeier A."/>
            <person name="Kalinowski J."/>
            <person name="Ruckert C."/>
        </authorList>
    </citation>
    <scope>NUCLEOTIDE SEQUENCE</scope>
    <source>
        <strain evidence="2">CGMCC 1.6293</strain>
    </source>
</reference>
<protein>
    <submittedName>
        <fullName evidence="2">Uncharacterized protein</fullName>
    </submittedName>
</protein>
<dbReference type="EMBL" id="BMLF01000001">
    <property type="protein sequence ID" value="GGL82078.1"/>
    <property type="molecule type" value="Genomic_DNA"/>
</dbReference>
<proteinExistence type="predicted"/>
<reference evidence="2" key="2">
    <citation type="submission" date="2020-09" db="EMBL/GenBank/DDBJ databases">
        <authorList>
            <person name="Sun Q."/>
            <person name="Zhou Y."/>
        </authorList>
    </citation>
    <scope>NUCLEOTIDE SEQUENCE</scope>
    <source>
        <strain evidence="2">CGMCC 1.6293</strain>
    </source>
</reference>
<keyword evidence="3" id="KW-1185">Reference proteome</keyword>
<dbReference type="Proteomes" id="UP000649829">
    <property type="component" value="Unassembled WGS sequence"/>
</dbReference>
<feature type="compositionally biased region" description="Acidic residues" evidence="1">
    <location>
        <begin position="130"/>
        <end position="139"/>
    </location>
</feature>
<name>A0A917SGZ1_9RHOB</name>
<sequence length="139" mass="15132">MASARELPLDLRDVAVWLDILEGGMLGEVLAAVNYAHDETLLSGLLVQCDEPELRRMLRAEGKRCLTALGYEFVPTGGDVYSVSAARRNGLSAHAKVSMIARIKAALNGEEFGPPIVLDPPPRWPTADEPPQDAFDDDF</sequence>
<organism evidence="2 3">
    <name type="scientific">Pseudooceanicola nanhaiensis</name>
    <dbReference type="NCBI Taxonomy" id="375761"/>
    <lineage>
        <taxon>Bacteria</taxon>
        <taxon>Pseudomonadati</taxon>
        <taxon>Pseudomonadota</taxon>
        <taxon>Alphaproteobacteria</taxon>
        <taxon>Rhodobacterales</taxon>
        <taxon>Paracoccaceae</taxon>
        <taxon>Pseudooceanicola</taxon>
    </lineage>
</organism>
<gene>
    <name evidence="2" type="ORF">GCM10011534_00130</name>
</gene>
<evidence type="ECO:0000313" key="3">
    <source>
        <dbReference type="Proteomes" id="UP000649829"/>
    </source>
</evidence>
<dbReference type="RefSeq" id="WP_156954606.1">
    <property type="nucleotide sequence ID" value="NZ_BMLF01000001.1"/>
</dbReference>
<evidence type="ECO:0000256" key="1">
    <source>
        <dbReference type="SAM" id="MobiDB-lite"/>
    </source>
</evidence>
<dbReference type="AlphaFoldDB" id="A0A917SGZ1"/>
<accession>A0A917SGZ1</accession>
<feature type="region of interest" description="Disordered" evidence="1">
    <location>
        <begin position="116"/>
        <end position="139"/>
    </location>
</feature>
<evidence type="ECO:0000313" key="2">
    <source>
        <dbReference type="EMBL" id="GGL82078.1"/>
    </source>
</evidence>